<dbReference type="InterPro" id="IPR051371">
    <property type="entry name" value="Ras_palmitoyltransferase"/>
</dbReference>
<feature type="region of interest" description="Disordered" evidence="7">
    <location>
        <begin position="74"/>
        <end position="99"/>
    </location>
</feature>
<feature type="compositionally biased region" description="Basic and acidic residues" evidence="7">
    <location>
        <begin position="204"/>
        <end position="215"/>
    </location>
</feature>
<evidence type="ECO:0000313" key="9">
    <source>
        <dbReference type="EMBL" id="KAF1957562.1"/>
    </source>
</evidence>
<evidence type="ECO:0000259" key="8">
    <source>
        <dbReference type="Pfam" id="PF10256"/>
    </source>
</evidence>
<evidence type="ECO:0000313" key="10">
    <source>
        <dbReference type="Proteomes" id="UP000800035"/>
    </source>
</evidence>
<comment type="subcellular location">
    <subcellularLocation>
        <location evidence="1">Endoplasmic reticulum membrane</location>
        <topology evidence="1">Peripheral membrane protein</topology>
    </subcellularLocation>
</comment>
<name>A0A6A5U132_9PLEO</name>
<reference evidence="9" key="1">
    <citation type="journal article" date="2020" name="Stud. Mycol.">
        <title>101 Dothideomycetes genomes: a test case for predicting lifestyles and emergence of pathogens.</title>
        <authorList>
            <person name="Haridas S."/>
            <person name="Albert R."/>
            <person name="Binder M."/>
            <person name="Bloem J."/>
            <person name="Labutti K."/>
            <person name="Salamov A."/>
            <person name="Andreopoulos B."/>
            <person name="Baker S."/>
            <person name="Barry K."/>
            <person name="Bills G."/>
            <person name="Bluhm B."/>
            <person name="Cannon C."/>
            <person name="Castanera R."/>
            <person name="Culley D."/>
            <person name="Daum C."/>
            <person name="Ezra D."/>
            <person name="Gonzalez J."/>
            <person name="Henrissat B."/>
            <person name="Kuo A."/>
            <person name="Liang C."/>
            <person name="Lipzen A."/>
            <person name="Lutzoni F."/>
            <person name="Magnuson J."/>
            <person name="Mondo S."/>
            <person name="Nolan M."/>
            <person name="Ohm R."/>
            <person name="Pangilinan J."/>
            <person name="Park H.-J."/>
            <person name="Ramirez L."/>
            <person name="Alfaro M."/>
            <person name="Sun H."/>
            <person name="Tritt A."/>
            <person name="Yoshinaga Y."/>
            <person name="Zwiers L.-H."/>
            <person name="Turgeon B."/>
            <person name="Goodwin S."/>
            <person name="Spatafora J."/>
            <person name="Crous P."/>
            <person name="Grigoriev I."/>
        </authorList>
    </citation>
    <scope>NUCLEOTIDE SEQUENCE</scope>
    <source>
        <strain evidence="9">CBS 675.92</strain>
    </source>
</reference>
<gene>
    <name evidence="9" type="ORF">CC80DRAFT_534787</name>
</gene>
<dbReference type="PANTHER" id="PTHR13254:SF0">
    <property type="entry name" value="GOLGIN SUBFAMILY A MEMBER 7_ERF4 DOMAIN-CONTAINING PROTEIN"/>
    <property type="match status" value="1"/>
</dbReference>
<evidence type="ECO:0000256" key="3">
    <source>
        <dbReference type="ARBA" id="ARBA00011396"/>
    </source>
</evidence>
<comment type="subunit">
    <text evidence="3">Interacts with ERF2.</text>
</comment>
<comment type="similarity">
    <text evidence="2">Belongs to the ERF4 family.</text>
</comment>
<feature type="domain" description="Golgin subfamily A member 7/ERF4" evidence="8">
    <location>
        <begin position="319"/>
        <end position="435"/>
    </location>
</feature>
<evidence type="ECO:0000256" key="7">
    <source>
        <dbReference type="SAM" id="MobiDB-lite"/>
    </source>
</evidence>
<evidence type="ECO:0000256" key="4">
    <source>
        <dbReference type="ARBA" id="ARBA00018463"/>
    </source>
</evidence>
<dbReference type="OrthoDB" id="5377273at2759"/>
<keyword evidence="6" id="KW-0472">Membrane</keyword>
<dbReference type="GO" id="GO:0005789">
    <property type="term" value="C:endoplasmic reticulum membrane"/>
    <property type="evidence" value="ECO:0007669"/>
    <property type="project" value="UniProtKB-SubCell"/>
</dbReference>
<protein>
    <recommendedName>
        <fullName evidence="4">Ras modification protein ERF4</fullName>
    </recommendedName>
</protein>
<feature type="region of interest" description="Disordered" evidence="7">
    <location>
        <begin position="438"/>
        <end position="494"/>
    </location>
</feature>
<dbReference type="InterPro" id="IPR019383">
    <property type="entry name" value="Golgin_A_7/ERF4"/>
</dbReference>
<evidence type="ECO:0000256" key="1">
    <source>
        <dbReference type="ARBA" id="ARBA00004406"/>
    </source>
</evidence>
<dbReference type="GO" id="GO:0006612">
    <property type="term" value="P:protein targeting to membrane"/>
    <property type="evidence" value="ECO:0007669"/>
    <property type="project" value="TreeGrafter"/>
</dbReference>
<proteinExistence type="inferred from homology"/>
<feature type="region of interest" description="Disordered" evidence="7">
    <location>
        <begin position="133"/>
        <end position="304"/>
    </location>
</feature>
<keyword evidence="10" id="KW-1185">Reference proteome</keyword>
<keyword evidence="5" id="KW-0256">Endoplasmic reticulum</keyword>
<feature type="compositionally biased region" description="Basic and acidic residues" evidence="7">
    <location>
        <begin position="224"/>
        <end position="246"/>
    </location>
</feature>
<dbReference type="EMBL" id="ML976989">
    <property type="protein sequence ID" value="KAF1957562.1"/>
    <property type="molecule type" value="Genomic_DNA"/>
</dbReference>
<evidence type="ECO:0000256" key="5">
    <source>
        <dbReference type="ARBA" id="ARBA00022824"/>
    </source>
</evidence>
<sequence length="494" mass="54557">MTTAFIRADAPAQLQVTPARFGVWQEGAPVCCLSVSHLHVGAQTIGSSAPRPPLCICIRNCNCSRNLQRVSRRAQGAHLTTASHESSAPASVPPAQTPPLPARWSITNRIFNFSLPATPRANAARLWNPINSSPRTLAVYSPPRTGTRDSEAPNVPIDRPQTAGTRDEYPLLQLPRRSPAPSSLFVERSTGGDTASGRTSIGLPRDRRSGLHPDQPHSPGPMAVEHDAAANEDRHDAPVPEPRTDDPEAGATIRRHSFTRVSLPSRPGSLRSHAASRQGNEQEDGDDASEYQWGPSHPCFPHPNPHVPLNSDMYDNTRIIRIKRDWMLKGDLAPTFANLYPEILDPIISEDEFRKIVQRINDTLVEAFNPFSFRAWLDTIMGVVTFWLWDDAGLTQVKKKLSELEKWIDSWNRHTGVHEGVSIIPLRRTGYLTLDIQIPDPHLGPDNGTSTRPTTNEDEGLNSNMQRPGEYDNYPITPAVQVDPSSPLAVETRS</sequence>
<dbReference type="GO" id="GO:0031211">
    <property type="term" value="C:endoplasmic reticulum palmitoyltransferase complex"/>
    <property type="evidence" value="ECO:0007669"/>
    <property type="project" value="TreeGrafter"/>
</dbReference>
<organism evidence="9 10">
    <name type="scientific">Byssothecium circinans</name>
    <dbReference type="NCBI Taxonomy" id="147558"/>
    <lineage>
        <taxon>Eukaryota</taxon>
        <taxon>Fungi</taxon>
        <taxon>Dikarya</taxon>
        <taxon>Ascomycota</taxon>
        <taxon>Pezizomycotina</taxon>
        <taxon>Dothideomycetes</taxon>
        <taxon>Pleosporomycetidae</taxon>
        <taxon>Pleosporales</taxon>
        <taxon>Massarineae</taxon>
        <taxon>Massarinaceae</taxon>
        <taxon>Byssothecium</taxon>
    </lineage>
</organism>
<dbReference type="PANTHER" id="PTHR13254">
    <property type="entry name" value="GOLGI AUTOANTIGEN, GOLGIN SUBFAMILY A, 7"/>
    <property type="match status" value="1"/>
</dbReference>
<evidence type="ECO:0000256" key="2">
    <source>
        <dbReference type="ARBA" id="ARBA00007732"/>
    </source>
</evidence>
<dbReference type="Pfam" id="PF10256">
    <property type="entry name" value="Erf4"/>
    <property type="match status" value="1"/>
</dbReference>
<feature type="compositionally biased region" description="Polar residues" evidence="7">
    <location>
        <begin position="78"/>
        <end position="89"/>
    </location>
</feature>
<dbReference type="AlphaFoldDB" id="A0A6A5U132"/>
<accession>A0A6A5U132</accession>
<dbReference type="Proteomes" id="UP000800035">
    <property type="component" value="Unassembled WGS sequence"/>
</dbReference>
<evidence type="ECO:0000256" key="6">
    <source>
        <dbReference type="ARBA" id="ARBA00023136"/>
    </source>
</evidence>